<dbReference type="InterPro" id="IPR024074">
    <property type="entry name" value="AS_cat/multimer_dom_body"/>
</dbReference>
<evidence type="ECO:0000256" key="1">
    <source>
        <dbReference type="ARBA" id="ARBA00004967"/>
    </source>
</evidence>
<keyword evidence="15" id="KW-1185">Reference proteome</keyword>
<keyword evidence="7" id="KW-0028">Amino-acid biosynthesis</keyword>
<dbReference type="SUPFAM" id="SSF69864">
    <property type="entry name" value="Argininosuccinate synthetase, C-terminal domain"/>
    <property type="match status" value="1"/>
</dbReference>
<evidence type="ECO:0000256" key="10">
    <source>
        <dbReference type="ARBA" id="ARBA00029916"/>
    </source>
</evidence>
<comment type="caution">
    <text evidence="14">The sequence shown here is derived from an EMBL/GenBank/DDBJ whole genome shotgun (WGS) entry which is preliminary data.</text>
</comment>
<dbReference type="GO" id="GO:0000050">
    <property type="term" value="P:urea cycle"/>
    <property type="evidence" value="ECO:0007669"/>
    <property type="project" value="TreeGrafter"/>
</dbReference>
<dbReference type="EMBL" id="CAJPDS010000012">
    <property type="protein sequence ID" value="CAF9913210.1"/>
    <property type="molecule type" value="Genomic_DNA"/>
</dbReference>
<organism evidence="14 15">
    <name type="scientific">Heterodermia speciosa</name>
    <dbReference type="NCBI Taxonomy" id="116794"/>
    <lineage>
        <taxon>Eukaryota</taxon>
        <taxon>Fungi</taxon>
        <taxon>Dikarya</taxon>
        <taxon>Ascomycota</taxon>
        <taxon>Pezizomycotina</taxon>
        <taxon>Lecanoromycetes</taxon>
        <taxon>OSLEUM clade</taxon>
        <taxon>Lecanoromycetidae</taxon>
        <taxon>Caliciales</taxon>
        <taxon>Physciaceae</taxon>
        <taxon>Heterodermia</taxon>
    </lineage>
</organism>
<evidence type="ECO:0000256" key="3">
    <source>
        <dbReference type="ARBA" id="ARBA00012286"/>
    </source>
</evidence>
<comment type="pathway">
    <text evidence="1">Amino-acid biosynthesis; L-arginine biosynthesis; L-arginine from L-ornithine and carbamoyl phosphate: step 2/3.</text>
</comment>
<evidence type="ECO:0000256" key="8">
    <source>
        <dbReference type="ARBA" id="ARBA00022741"/>
    </source>
</evidence>
<keyword evidence="9" id="KW-0067">ATP-binding</keyword>
<reference evidence="14" key="1">
    <citation type="submission" date="2021-03" db="EMBL/GenBank/DDBJ databases">
        <authorList>
            <person name="Tagirdzhanova G."/>
        </authorList>
    </citation>
    <scope>NUCLEOTIDE SEQUENCE</scope>
</reference>
<dbReference type="Proteomes" id="UP000664521">
    <property type="component" value="Unassembled WGS sequence"/>
</dbReference>
<keyword evidence="5" id="KW-0055">Arginine biosynthesis</keyword>
<dbReference type="GO" id="GO:0000053">
    <property type="term" value="P:argininosuccinate metabolic process"/>
    <property type="evidence" value="ECO:0007669"/>
    <property type="project" value="TreeGrafter"/>
</dbReference>
<dbReference type="GO" id="GO:0006526">
    <property type="term" value="P:L-arginine biosynthetic process"/>
    <property type="evidence" value="ECO:0007669"/>
    <property type="project" value="UniProtKB-UniPathway"/>
</dbReference>
<keyword evidence="6" id="KW-0436">Ligase</keyword>
<dbReference type="GO" id="GO:0005737">
    <property type="term" value="C:cytoplasm"/>
    <property type="evidence" value="ECO:0007669"/>
    <property type="project" value="TreeGrafter"/>
</dbReference>
<comment type="similarity">
    <text evidence="11">Belongs to the argininosuccinate synthase family. Type 1 subfamily.</text>
</comment>
<dbReference type="InterPro" id="IPR018223">
    <property type="entry name" value="Arginosuc_synth_CS"/>
</dbReference>
<evidence type="ECO:0000256" key="6">
    <source>
        <dbReference type="ARBA" id="ARBA00022598"/>
    </source>
</evidence>
<feature type="domain" description="Arginosuccinate synthase C-terminal" evidence="13">
    <location>
        <begin position="177"/>
        <end position="400"/>
    </location>
</feature>
<dbReference type="FunFam" id="3.40.50.620:FF:000019">
    <property type="entry name" value="Argininosuccinate synthase"/>
    <property type="match status" value="1"/>
</dbReference>
<dbReference type="OrthoDB" id="1688907at2759"/>
<keyword evidence="8" id="KW-0547">Nucleotide-binding</keyword>
<protein>
    <recommendedName>
        <fullName evidence="4">Argininosuccinate synthase</fullName>
        <ecNumber evidence="3">6.3.4.5</ecNumber>
    </recommendedName>
    <alternativeName>
        <fullName evidence="10">Citrulline--aspartate ligase</fullName>
    </alternativeName>
</protein>
<evidence type="ECO:0000259" key="13">
    <source>
        <dbReference type="Pfam" id="PF20979"/>
    </source>
</evidence>
<dbReference type="InterPro" id="IPR048267">
    <property type="entry name" value="Arginosuc_syn_N"/>
</dbReference>
<dbReference type="Gene3D" id="3.90.1260.10">
    <property type="entry name" value="Argininosuccinate synthetase, chain A, domain 2"/>
    <property type="match status" value="1"/>
</dbReference>
<comment type="subunit">
    <text evidence="2">Homotetramer.</text>
</comment>
<dbReference type="InterPro" id="IPR001518">
    <property type="entry name" value="Arginosuc_synth"/>
</dbReference>
<proteinExistence type="inferred from homology"/>
<dbReference type="GO" id="GO:0005524">
    <property type="term" value="F:ATP binding"/>
    <property type="evidence" value="ECO:0007669"/>
    <property type="project" value="UniProtKB-KW"/>
</dbReference>
<evidence type="ECO:0000256" key="5">
    <source>
        <dbReference type="ARBA" id="ARBA00022571"/>
    </source>
</evidence>
<dbReference type="PANTHER" id="PTHR11587:SF2">
    <property type="entry name" value="ARGININOSUCCINATE SYNTHASE"/>
    <property type="match status" value="1"/>
</dbReference>
<dbReference type="InterPro" id="IPR014729">
    <property type="entry name" value="Rossmann-like_a/b/a_fold"/>
</dbReference>
<dbReference type="Pfam" id="PF00764">
    <property type="entry name" value="Arginosuc_synth"/>
    <property type="match status" value="1"/>
</dbReference>
<dbReference type="UniPathway" id="UPA00068">
    <property type="reaction ID" value="UER00113"/>
</dbReference>
<dbReference type="EC" id="6.3.4.5" evidence="3"/>
<evidence type="ECO:0000259" key="12">
    <source>
        <dbReference type="Pfam" id="PF00764"/>
    </source>
</evidence>
<feature type="domain" description="Arginosuccinate synthase-like N-terminal" evidence="12">
    <location>
        <begin position="4"/>
        <end position="168"/>
    </location>
</feature>
<evidence type="ECO:0000256" key="2">
    <source>
        <dbReference type="ARBA" id="ARBA00011881"/>
    </source>
</evidence>
<dbReference type="NCBIfam" id="NF001770">
    <property type="entry name" value="PRK00509.1"/>
    <property type="match status" value="1"/>
</dbReference>
<sequence length="414" mass="46644">MKGRVCLAYSGGLDTSCILRWLLEEDYEVVCFLADVGQEENWDEVRAKAKKIGASKMIILDLRREFIEQLCFRAVQCNAQYEGRYLLGTSLARPVIARAQMRVAQEEKCDSVSHGCTGKGNDGIRFELAFLAIDPKIQVIAPWRIPKFFDRFQGRNDLLDYAAATDIPVTSTKAKPYSMDDNIAHCSYEAGMLEDPSVPPPDDMWTRTNDPRTAPDQTVDIAIVFKQGLPVELRVGDKKYTDSLELFMALNDIGKKAGIGRIDIVENRFIGLKSRGCYDSPAMTILRLAHLDAESLVMDGKVRSLRDQFVTHHWSELLYNGLYFSPEREFVENSLVFCQKRVNAEVRLRCYKGSVSVLGRSSETEKLYSSEEASMDSLVDFSPVDTTGFIHVNAIRLKKYGLQKVEEGQSLSKA</sequence>
<evidence type="ECO:0000313" key="14">
    <source>
        <dbReference type="EMBL" id="CAF9913210.1"/>
    </source>
</evidence>
<dbReference type="PROSITE" id="PS00564">
    <property type="entry name" value="ARGININOSUCCIN_SYN_1"/>
    <property type="match status" value="1"/>
</dbReference>
<dbReference type="NCBIfam" id="TIGR00032">
    <property type="entry name" value="argG"/>
    <property type="match status" value="1"/>
</dbReference>
<dbReference type="SUPFAM" id="SSF52402">
    <property type="entry name" value="Adenine nucleotide alpha hydrolases-like"/>
    <property type="match status" value="1"/>
</dbReference>
<name>A0A8H3IA77_9LECA</name>
<evidence type="ECO:0000256" key="11">
    <source>
        <dbReference type="ARBA" id="ARBA00060987"/>
    </source>
</evidence>
<dbReference type="Gene3D" id="3.40.50.620">
    <property type="entry name" value="HUPs"/>
    <property type="match status" value="1"/>
</dbReference>
<dbReference type="InterPro" id="IPR048268">
    <property type="entry name" value="Arginosuc_syn_C"/>
</dbReference>
<dbReference type="InterPro" id="IPR023434">
    <property type="entry name" value="Arginosuc_synth_type_1_subfam"/>
</dbReference>
<dbReference type="PROSITE" id="PS00565">
    <property type="entry name" value="ARGININOSUCCIN_SYN_2"/>
    <property type="match status" value="1"/>
</dbReference>
<evidence type="ECO:0000256" key="4">
    <source>
        <dbReference type="ARBA" id="ARBA00014810"/>
    </source>
</evidence>
<dbReference type="FunFam" id="3.90.1260.10:FF:000003">
    <property type="entry name" value="Argininosuccinate synthase"/>
    <property type="match status" value="1"/>
</dbReference>
<evidence type="ECO:0000256" key="7">
    <source>
        <dbReference type="ARBA" id="ARBA00022605"/>
    </source>
</evidence>
<dbReference type="AlphaFoldDB" id="A0A8H3IA77"/>
<accession>A0A8H3IA77</accession>
<evidence type="ECO:0000256" key="9">
    <source>
        <dbReference type="ARBA" id="ARBA00022840"/>
    </source>
</evidence>
<dbReference type="CDD" id="cd01999">
    <property type="entry name" value="ASS"/>
    <property type="match status" value="1"/>
</dbReference>
<dbReference type="GO" id="GO:0004055">
    <property type="term" value="F:argininosuccinate synthase activity"/>
    <property type="evidence" value="ECO:0007669"/>
    <property type="project" value="UniProtKB-EC"/>
</dbReference>
<gene>
    <name evidence="14" type="ORF">HETSPECPRED_001360</name>
</gene>
<evidence type="ECO:0000313" key="15">
    <source>
        <dbReference type="Proteomes" id="UP000664521"/>
    </source>
</evidence>
<dbReference type="PANTHER" id="PTHR11587">
    <property type="entry name" value="ARGININOSUCCINATE SYNTHASE"/>
    <property type="match status" value="1"/>
</dbReference>
<dbReference type="Pfam" id="PF20979">
    <property type="entry name" value="Arginosuc_syn_C"/>
    <property type="match status" value="1"/>
</dbReference>
<dbReference type="HAMAP" id="MF_00005">
    <property type="entry name" value="Arg_succ_synth_type1"/>
    <property type="match status" value="1"/>
</dbReference>